<dbReference type="SUPFAM" id="SSF51735">
    <property type="entry name" value="NAD(P)-binding Rossmann-fold domains"/>
    <property type="match status" value="1"/>
</dbReference>
<evidence type="ECO:0008006" key="3">
    <source>
        <dbReference type="Google" id="ProtNLM"/>
    </source>
</evidence>
<dbReference type="PANTHER" id="PTHR13812">
    <property type="entry name" value="KETIMINE REDUCTASE MU-CRYSTALLIN"/>
    <property type="match status" value="1"/>
</dbReference>
<dbReference type="InParanoid" id="A0A5J5F2A3"/>
<comment type="caution">
    <text evidence="1">The sequence shown here is derived from an EMBL/GenBank/DDBJ whole genome shotgun (WGS) entry which is preliminary data.</text>
</comment>
<dbReference type="Gene3D" id="3.40.50.720">
    <property type="entry name" value="NAD(P)-binding Rossmann-like Domain"/>
    <property type="match status" value="1"/>
</dbReference>
<dbReference type="OrthoDB" id="41492at2759"/>
<dbReference type="FunCoup" id="A0A5J5F2A3">
    <property type="interactions" value="7"/>
</dbReference>
<name>A0A5J5F2A3_9PEZI</name>
<reference evidence="1 2" key="1">
    <citation type="submission" date="2019-09" db="EMBL/GenBank/DDBJ databases">
        <title>Draft genome of the ectomycorrhizal ascomycete Sphaerosporella brunnea.</title>
        <authorList>
            <consortium name="DOE Joint Genome Institute"/>
            <person name="Benucci G.M."/>
            <person name="Marozzi G."/>
            <person name="Antonielli L."/>
            <person name="Sanchez S."/>
            <person name="Marco P."/>
            <person name="Wang X."/>
            <person name="Falini L.B."/>
            <person name="Barry K."/>
            <person name="Haridas S."/>
            <person name="Lipzen A."/>
            <person name="Labutti K."/>
            <person name="Grigoriev I.V."/>
            <person name="Murat C."/>
            <person name="Martin F."/>
            <person name="Albertini E."/>
            <person name="Donnini D."/>
            <person name="Bonito G."/>
        </authorList>
    </citation>
    <scope>NUCLEOTIDE SEQUENCE [LARGE SCALE GENOMIC DNA]</scope>
    <source>
        <strain evidence="1 2">Sb_GMNB300</strain>
    </source>
</reference>
<accession>A0A5J5F2A3</accession>
<gene>
    <name evidence="1" type="ORF">FN846DRAFT_555164</name>
</gene>
<dbReference type="InterPro" id="IPR023401">
    <property type="entry name" value="ODC_N"/>
</dbReference>
<dbReference type="Proteomes" id="UP000326924">
    <property type="component" value="Unassembled WGS sequence"/>
</dbReference>
<evidence type="ECO:0000313" key="2">
    <source>
        <dbReference type="Proteomes" id="UP000326924"/>
    </source>
</evidence>
<dbReference type="InterPro" id="IPR036291">
    <property type="entry name" value="NAD(P)-bd_dom_sf"/>
</dbReference>
<dbReference type="GO" id="GO:0005737">
    <property type="term" value="C:cytoplasm"/>
    <property type="evidence" value="ECO:0007669"/>
    <property type="project" value="TreeGrafter"/>
</dbReference>
<dbReference type="InterPro" id="IPR003462">
    <property type="entry name" value="ODC_Mu_crystall"/>
</dbReference>
<organism evidence="1 2">
    <name type="scientific">Sphaerosporella brunnea</name>
    <dbReference type="NCBI Taxonomy" id="1250544"/>
    <lineage>
        <taxon>Eukaryota</taxon>
        <taxon>Fungi</taxon>
        <taxon>Dikarya</taxon>
        <taxon>Ascomycota</taxon>
        <taxon>Pezizomycotina</taxon>
        <taxon>Pezizomycetes</taxon>
        <taxon>Pezizales</taxon>
        <taxon>Pyronemataceae</taxon>
        <taxon>Sphaerosporella</taxon>
    </lineage>
</organism>
<proteinExistence type="predicted"/>
<dbReference type="EMBL" id="VXIS01000048">
    <property type="protein sequence ID" value="KAA8910280.1"/>
    <property type="molecule type" value="Genomic_DNA"/>
</dbReference>
<dbReference type="Pfam" id="PF02423">
    <property type="entry name" value="OCD_Mu_crystall"/>
    <property type="match status" value="1"/>
</dbReference>
<dbReference type="PANTHER" id="PTHR13812:SF23">
    <property type="entry name" value="PRNX PROTEIN"/>
    <property type="match status" value="1"/>
</dbReference>
<keyword evidence="2" id="KW-1185">Reference proteome</keyword>
<dbReference type="Gene3D" id="3.30.1780.10">
    <property type="entry name" value="ornithine cyclodeaminase, domain 1"/>
    <property type="match status" value="1"/>
</dbReference>
<dbReference type="AlphaFoldDB" id="A0A5J5F2A3"/>
<sequence length="335" mass="35214">MPLILTNRQITTILHTLSSAELTRFTAALTAAFVALSTQPASVQQPLRTSLTTANGGTSLCMPAAFDGVTAIKTVALGPGHPPRGTLTLYSSATGELEAMLNAEEITGFRTALASLLLLQRRHATPGLEVRRVAVFGTGKQAEWAVRLLLKMFPGVGVTVVGRGTSGEVLQKLPAALGFECCVIGRAEDGSEEELEVLLAEVDAVFCCTPSCEPLFPMQWLRIEERPVYVSLIGSYKAHMVEVAPELLKATGVTVVVDSAKACLSEAGEVIQAGLDASQLVEIGAIFNTGAAAVVEGSCIFKCVGLGVMDLATGREITRIARDRGVGVNVDNFDG</sequence>
<protein>
    <recommendedName>
        <fullName evidence="3">Ornithine cyclodeaminase</fullName>
    </recommendedName>
</protein>
<evidence type="ECO:0000313" key="1">
    <source>
        <dbReference type="EMBL" id="KAA8910280.1"/>
    </source>
</evidence>